<dbReference type="InterPro" id="IPR011009">
    <property type="entry name" value="Kinase-like_dom_sf"/>
</dbReference>
<dbReference type="SUPFAM" id="SSF56112">
    <property type="entry name" value="Protein kinase-like (PK-like)"/>
    <property type="match status" value="1"/>
</dbReference>
<name>A0ABR4L232_9EURO</name>
<sequence>MATWMLLWRRNRPGSGNDSLVSLPPQLKNLISDPQKSDDWVDFLGLLCQPFFRKRARFNGHDLESHLRIEEIFLQLVTQEGQHCLIEFGPERTPLDRSANPIIDIQIHLPQFELPAARVIRTILDCHLYEVEIEGTHFICKLAGSDHASFVREIIILQKLQRYPAMQTSKLKGLIGIGTEFPGALLEKIPYETCLSGVNIEQTDVSERDRWFSRIETTIQALHAADITWGDAKAQNILIDRHSDVWIVDFGGGYTPGWVSEALEETIKGDLEGLHNLRKFLRL</sequence>
<evidence type="ECO:0000313" key="2">
    <source>
        <dbReference type="Proteomes" id="UP001610446"/>
    </source>
</evidence>
<gene>
    <name evidence="1" type="ORF">BJY01DRAFT_241907</name>
</gene>
<proteinExistence type="predicted"/>
<comment type="caution">
    <text evidence="1">The sequence shown here is derived from an EMBL/GenBank/DDBJ whole genome shotgun (WGS) entry which is preliminary data.</text>
</comment>
<organism evidence="1 2">
    <name type="scientific">Aspergillus pseudoustus</name>
    <dbReference type="NCBI Taxonomy" id="1810923"/>
    <lineage>
        <taxon>Eukaryota</taxon>
        <taxon>Fungi</taxon>
        <taxon>Dikarya</taxon>
        <taxon>Ascomycota</taxon>
        <taxon>Pezizomycotina</taxon>
        <taxon>Eurotiomycetes</taxon>
        <taxon>Eurotiomycetidae</taxon>
        <taxon>Eurotiales</taxon>
        <taxon>Aspergillaceae</taxon>
        <taxon>Aspergillus</taxon>
        <taxon>Aspergillus subgen. Nidulantes</taxon>
    </lineage>
</organism>
<reference evidence="1 2" key="1">
    <citation type="submission" date="2024-07" db="EMBL/GenBank/DDBJ databases">
        <title>Section-level genome sequencing and comparative genomics of Aspergillus sections Usti and Cavernicolus.</title>
        <authorList>
            <consortium name="Lawrence Berkeley National Laboratory"/>
            <person name="Nybo J.L."/>
            <person name="Vesth T.C."/>
            <person name="Theobald S."/>
            <person name="Frisvad J.C."/>
            <person name="Larsen T.O."/>
            <person name="Kjaerboelling I."/>
            <person name="Rothschild-Mancinelli K."/>
            <person name="Lyhne E.K."/>
            <person name="Kogle M.E."/>
            <person name="Barry K."/>
            <person name="Clum A."/>
            <person name="Na H."/>
            <person name="Ledsgaard L."/>
            <person name="Lin J."/>
            <person name="Lipzen A."/>
            <person name="Kuo A."/>
            <person name="Riley R."/>
            <person name="Mondo S."/>
            <person name="Labutti K."/>
            <person name="Haridas S."/>
            <person name="Pangalinan J."/>
            <person name="Salamov A.A."/>
            <person name="Simmons B.A."/>
            <person name="Magnuson J.K."/>
            <person name="Chen J."/>
            <person name="Drula E."/>
            <person name="Henrissat B."/>
            <person name="Wiebenga A."/>
            <person name="Lubbers R.J."/>
            <person name="Gomes A.C."/>
            <person name="Makela M.R."/>
            <person name="Stajich J."/>
            <person name="Grigoriev I.V."/>
            <person name="Mortensen U.H."/>
            <person name="De Vries R.P."/>
            <person name="Baker S.E."/>
            <person name="Andersen M.R."/>
        </authorList>
    </citation>
    <scope>NUCLEOTIDE SEQUENCE [LARGE SCALE GENOMIC DNA]</scope>
    <source>
        <strain evidence="1 2">CBS 123904</strain>
    </source>
</reference>
<dbReference type="Proteomes" id="UP001610446">
    <property type="component" value="Unassembled WGS sequence"/>
</dbReference>
<evidence type="ECO:0000313" key="1">
    <source>
        <dbReference type="EMBL" id="KAL2858577.1"/>
    </source>
</evidence>
<evidence type="ECO:0008006" key="3">
    <source>
        <dbReference type="Google" id="ProtNLM"/>
    </source>
</evidence>
<protein>
    <recommendedName>
        <fullName evidence="3">Protein kinase domain-containing protein</fullName>
    </recommendedName>
</protein>
<accession>A0ABR4L232</accession>
<dbReference type="EMBL" id="JBFXLU010000001">
    <property type="protein sequence ID" value="KAL2858577.1"/>
    <property type="molecule type" value="Genomic_DNA"/>
</dbReference>
<keyword evidence="2" id="KW-1185">Reference proteome</keyword>
<dbReference type="Gene3D" id="1.10.510.10">
    <property type="entry name" value="Transferase(Phosphotransferase) domain 1"/>
    <property type="match status" value="1"/>
</dbReference>